<sequence>MILCCKQPCTLEFREEENLGCLYKKSPLSPLFFQNPSASTSLPAGGRRPLPLP</sequence>
<gene>
    <name evidence="1" type="ORF">Scep_007650</name>
</gene>
<proteinExistence type="predicted"/>
<comment type="caution">
    <text evidence="1">The sequence shown here is derived from an EMBL/GenBank/DDBJ whole genome shotgun (WGS) entry which is preliminary data.</text>
</comment>
<protein>
    <submittedName>
        <fullName evidence="1">Uncharacterized protein</fullName>
    </submittedName>
</protein>
<evidence type="ECO:0000313" key="1">
    <source>
        <dbReference type="EMBL" id="KAK9148893.1"/>
    </source>
</evidence>
<dbReference type="EMBL" id="JBBNAG010000003">
    <property type="protein sequence ID" value="KAK9148893.1"/>
    <property type="molecule type" value="Genomic_DNA"/>
</dbReference>
<evidence type="ECO:0000313" key="2">
    <source>
        <dbReference type="Proteomes" id="UP001419268"/>
    </source>
</evidence>
<name>A0AAP0KC34_9MAGN</name>
<keyword evidence="2" id="KW-1185">Reference proteome</keyword>
<dbReference type="Proteomes" id="UP001419268">
    <property type="component" value="Unassembled WGS sequence"/>
</dbReference>
<accession>A0AAP0KC34</accession>
<reference evidence="1 2" key="1">
    <citation type="submission" date="2024-01" db="EMBL/GenBank/DDBJ databases">
        <title>Genome assemblies of Stephania.</title>
        <authorList>
            <person name="Yang L."/>
        </authorList>
    </citation>
    <scope>NUCLEOTIDE SEQUENCE [LARGE SCALE GENOMIC DNA]</scope>
    <source>
        <strain evidence="1">JXDWG</strain>
        <tissue evidence="1">Leaf</tissue>
    </source>
</reference>
<organism evidence="1 2">
    <name type="scientific">Stephania cephalantha</name>
    <dbReference type="NCBI Taxonomy" id="152367"/>
    <lineage>
        <taxon>Eukaryota</taxon>
        <taxon>Viridiplantae</taxon>
        <taxon>Streptophyta</taxon>
        <taxon>Embryophyta</taxon>
        <taxon>Tracheophyta</taxon>
        <taxon>Spermatophyta</taxon>
        <taxon>Magnoliopsida</taxon>
        <taxon>Ranunculales</taxon>
        <taxon>Menispermaceae</taxon>
        <taxon>Menispermoideae</taxon>
        <taxon>Cissampelideae</taxon>
        <taxon>Stephania</taxon>
    </lineage>
</organism>
<dbReference type="AlphaFoldDB" id="A0AAP0KC34"/>